<dbReference type="PRINTS" id="PR00035">
    <property type="entry name" value="HTHGNTR"/>
</dbReference>
<dbReference type="CDD" id="cd07377">
    <property type="entry name" value="WHTH_GntR"/>
    <property type="match status" value="1"/>
</dbReference>
<evidence type="ECO:0000313" key="7">
    <source>
        <dbReference type="Proteomes" id="UP000549616"/>
    </source>
</evidence>
<dbReference type="InterPro" id="IPR008920">
    <property type="entry name" value="TF_FadR/GntR_C"/>
</dbReference>
<evidence type="ECO:0000256" key="3">
    <source>
        <dbReference type="ARBA" id="ARBA00023163"/>
    </source>
</evidence>
<proteinExistence type="predicted"/>
<name>A0A853BAR5_9PSEU</name>
<dbReference type="GO" id="GO:0003700">
    <property type="term" value="F:DNA-binding transcription factor activity"/>
    <property type="evidence" value="ECO:0007669"/>
    <property type="project" value="InterPro"/>
</dbReference>
<feature type="region of interest" description="Disordered" evidence="4">
    <location>
        <begin position="1"/>
        <end position="33"/>
    </location>
</feature>
<comment type="caution">
    <text evidence="6">The sequence shown here is derived from an EMBL/GenBank/DDBJ whole genome shotgun (WGS) entry which is preliminary data.</text>
</comment>
<protein>
    <submittedName>
        <fullName evidence="6">DNA-binding GntR family transcriptional regulator</fullName>
    </submittedName>
</protein>
<gene>
    <name evidence="6" type="ORF">HNR02_005207</name>
</gene>
<dbReference type="InterPro" id="IPR036390">
    <property type="entry name" value="WH_DNA-bd_sf"/>
</dbReference>
<keyword evidence="1" id="KW-0805">Transcription regulation</keyword>
<dbReference type="EMBL" id="JACCFK010000002">
    <property type="protein sequence ID" value="NYI91832.1"/>
    <property type="molecule type" value="Genomic_DNA"/>
</dbReference>
<keyword evidence="3" id="KW-0804">Transcription</keyword>
<evidence type="ECO:0000313" key="6">
    <source>
        <dbReference type="EMBL" id="NYI91832.1"/>
    </source>
</evidence>
<dbReference type="AlphaFoldDB" id="A0A853BAR5"/>
<dbReference type="SMART" id="SM00345">
    <property type="entry name" value="HTH_GNTR"/>
    <property type="match status" value="1"/>
</dbReference>
<evidence type="ECO:0000256" key="1">
    <source>
        <dbReference type="ARBA" id="ARBA00023015"/>
    </source>
</evidence>
<keyword evidence="2 6" id="KW-0238">DNA-binding</keyword>
<evidence type="ECO:0000259" key="5">
    <source>
        <dbReference type="PROSITE" id="PS50949"/>
    </source>
</evidence>
<dbReference type="InterPro" id="IPR036388">
    <property type="entry name" value="WH-like_DNA-bd_sf"/>
</dbReference>
<dbReference type="PROSITE" id="PS50949">
    <property type="entry name" value="HTH_GNTR"/>
    <property type="match status" value="1"/>
</dbReference>
<dbReference type="Pfam" id="PF07729">
    <property type="entry name" value="FCD"/>
    <property type="match status" value="1"/>
</dbReference>
<dbReference type="Pfam" id="PF00392">
    <property type="entry name" value="GntR"/>
    <property type="match status" value="1"/>
</dbReference>
<dbReference type="GO" id="GO:0003677">
    <property type="term" value="F:DNA binding"/>
    <property type="evidence" value="ECO:0007669"/>
    <property type="project" value="UniProtKB-KW"/>
</dbReference>
<organism evidence="6 7">
    <name type="scientific">Amycolatopsis endophytica</name>
    <dbReference type="NCBI Taxonomy" id="860233"/>
    <lineage>
        <taxon>Bacteria</taxon>
        <taxon>Bacillati</taxon>
        <taxon>Actinomycetota</taxon>
        <taxon>Actinomycetes</taxon>
        <taxon>Pseudonocardiales</taxon>
        <taxon>Pseudonocardiaceae</taxon>
        <taxon>Amycolatopsis</taxon>
    </lineage>
</organism>
<dbReference type="InterPro" id="IPR000524">
    <property type="entry name" value="Tscrpt_reg_HTH_GntR"/>
</dbReference>
<dbReference type="Proteomes" id="UP000549616">
    <property type="component" value="Unassembled WGS sequence"/>
</dbReference>
<feature type="compositionally biased region" description="Basic and acidic residues" evidence="4">
    <location>
        <begin position="1"/>
        <end position="11"/>
    </location>
</feature>
<dbReference type="PANTHER" id="PTHR43537:SF24">
    <property type="entry name" value="GLUCONATE OPERON TRANSCRIPTIONAL REPRESSOR"/>
    <property type="match status" value="1"/>
</dbReference>
<evidence type="ECO:0000256" key="2">
    <source>
        <dbReference type="ARBA" id="ARBA00023125"/>
    </source>
</evidence>
<dbReference type="SUPFAM" id="SSF46785">
    <property type="entry name" value="Winged helix' DNA-binding domain"/>
    <property type="match status" value="1"/>
</dbReference>
<keyword evidence="7" id="KW-1185">Reference proteome</keyword>
<dbReference type="PANTHER" id="PTHR43537">
    <property type="entry name" value="TRANSCRIPTIONAL REGULATOR, GNTR FAMILY"/>
    <property type="match status" value="1"/>
</dbReference>
<dbReference type="Gene3D" id="1.10.10.10">
    <property type="entry name" value="Winged helix-like DNA-binding domain superfamily/Winged helix DNA-binding domain"/>
    <property type="match status" value="1"/>
</dbReference>
<evidence type="ECO:0000256" key="4">
    <source>
        <dbReference type="SAM" id="MobiDB-lite"/>
    </source>
</evidence>
<dbReference type="InterPro" id="IPR011711">
    <property type="entry name" value="GntR_C"/>
</dbReference>
<reference evidence="6 7" key="1">
    <citation type="submission" date="2020-07" db="EMBL/GenBank/DDBJ databases">
        <title>Sequencing the genomes of 1000 actinobacteria strains.</title>
        <authorList>
            <person name="Klenk H.-P."/>
        </authorList>
    </citation>
    <scope>NUCLEOTIDE SEQUENCE [LARGE SCALE GENOMIC DNA]</scope>
    <source>
        <strain evidence="6 7">DSM 104006</strain>
    </source>
</reference>
<dbReference type="SUPFAM" id="SSF48008">
    <property type="entry name" value="GntR ligand-binding domain-like"/>
    <property type="match status" value="1"/>
</dbReference>
<dbReference type="SMART" id="SM00895">
    <property type="entry name" value="FCD"/>
    <property type="match status" value="1"/>
</dbReference>
<feature type="domain" description="HTH gntR-type" evidence="5">
    <location>
        <begin position="29"/>
        <end position="95"/>
    </location>
</feature>
<accession>A0A853BAR5</accession>
<dbReference type="Gene3D" id="1.20.120.530">
    <property type="entry name" value="GntR ligand-binding domain-like"/>
    <property type="match status" value="1"/>
</dbReference>
<sequence length="240" mass="26735">MQSMRTPERHLGGATLAAEVTMTASEQADESRRPLHDRICEDLLSGRLTADDRLSEHALSARYGVSRTPVREALVRLEQDGLIERNGTTARLRTRTPEEINDIYRARTWLEQAIAEDAAERRGELDLLRMEQLLEAEGRLDAAVVEPGDLMRANRAFHDALAVAAHNVALADLQARLTMQVARLPATTLSVPGRWQVAHEQHLAILEHVRAGNRTEAGLIARQHMSDARDIRLALSLRDG</sequence>